<evidence type="ECO:0000256" key="1">
    <source>
        <dbReference type="SAM" id="Coils"/>
    </source>
</evidence>
<protein>
    <submittedName>
        <fullName evidence="3">Uncharacterized protein</fullName>
    </submittedName>
</protein>
<keyword evidence="4" id="KW-1185">Reference proteome</keyword>
<proteinExistence type="predicted"/>
<keyword evidence="2" id="KW-0732">Signal</keyword>
<dbReference type="PROSITE" id="PS51257">
    <property type="entry name" value="PROKAR_LIPOPROTEIN"/>
    <property type="match status" value="1"/>
</dbReference>
<gene>
    <name evidence="3" type="ORF">GCM10009129_11360</name>
</gene>
<reference evidence="4" key="1">
    <citation type="journal article" date="2019" name="Int. J. Syst. Evol. Microbiol.">
        <title>The Global Catalogue of Microorganisms (GCM) 10K type strain sequencing project: providing services to taxonomists for standard genome sequencing and annotation.</title>
        <authorList>
            <consortium name="The Broad Institute Genomics Platform"/>
            <consortium name="The Broad Institute Genome Sequencing Center for Infectious Disease"/>
            <person name="Wu L."/>
            <person name="Ma J."/>
        </authorList>
    </citation>
    <scope>NUCLEOTIDE SEQUENCE [LARGE SCALE GENOMIC DNA]</scope>
    <source>
        <strain evidence="4">JCM 16343</strain>
    </source>
</reference>
<name>A0ABP3FE28_9GAMM</name>
<evidence type="ECO:0000313" key="3">
    <source>
        <dbReference type="EMBL" id="GAA0315786.1"/>
    </source>
</evidence>
<sequence length="224" mass="24670">MKAFIKHATTISMLSSMCAFGLAGCSTMEAATEKPSNDSVTTIDKIKDLVGARGENSELEALKAQLAKQQEQLAEMNAQQQALQEKMKQQQVLLKLNPTASANAGRTKVGTASTAYIAFLEEKEQFSELESLAQKEMVLIPKRPSEQTLAIPRDAKFIAVKVGLRYTKKRSQFLIPLDSLDFDTPLEINVGACDVNIVSGIQPNKNTTFEQKLNDYQQPLVRCS</sequence>
<dbReference type="EMBL" id="BAAAFR010000001">
    <property type="protein sequence ID" value="GAA0315786.1"/>
    <property type="molecule type" value="Genomic_DNA"/>
</dbReference>
<comment type="caution">
    <text evidence="3">The sequence shown here is derived from an EMBL/GenBank/DDBJ whole genome shotgun (WGS) entry which is preliminary data.</text>
</comment>
<keyword evidence="1" id="KW-0175">Coiled coil</keyword>
<organism evidence="3 4">
    <name type="scientific">Psychrobacter aestuarii</name>
    <dbReference type="NCBI Taxonomy" id="556327"/>
    <lineage>
        <taxon>Bacteria</taxon>
        <taxon>Pseudomonadati</taxon>
        <taxon>Pseudomonadota</taxon>
        <taxon>Gammaproteobacteria</taxon>
        <taxon>Moraxellales</taxon>
        <taxon>Moraxellaceae</taxon>
        <taxon>Psychrobacter</taxon>
    </lineage>
</organism>
<evidence type="ECO:0000256" key="2">
    <source>
        <dbReference type="SAM" id="SignalP"/>
    </source>
</evidence>
<evidence type="ECO:0000313" key="4">
    <source>
        <dbReference type="Proteomes" id="UP001501787"/>
    </source>
</evidence>
<accession>A0ABP3FE28</accession>
<feature type="chain" id="PRO_5046138592" evidence="2">
    <location>
        <begin position="31"/>
        <end position="224"/>
    </location>
</feature>
<dbReference type="Proteomes" id="UP001501787">
    <property type="component" value="Unassembled WGS sequence"/>
</dbReference>
<feature type="signal peptide" evidence="2">
    <location>
        <begin position="1"/>
        <end position="30"/>
    </location>
</feature>
<dbReference type="RefSeq" id="WP_201503412.1">
    <property type="nucleotide sequence ID" value="NZ_BAAAFR010000001.1"/>
</dbReference>
<feature type="coiled-coil region" evidence="1">
    <location>
        <begin position="49"/>
        <end position="93"/>
    </location>
</feature>